<dbReference type="InterPro" id="IPR005467">
    <property type="entry name" value="His_kinase_dom"/>
</dbReference>
<evidence type="ECO:0000256" key="4">
    <source>
        <dbReference type="ARBA" id="ARBA00022679"/>
    </source>
</evidence>
<dbReference type="EMBL" id="CP061799">
    <property type="protein sequence ID" value="QTA79853.1"/>
    <property type="molecule type" value="Genomic_DNA"/>
</dbReference>
<dbReference type="Gene3D" id="3.30.565.10">
    <property type="entry name" value="Histidine kinase-like ATPase, C-terminal domain"/>
    <property type="match status" value="1"/>
</dbReference>
<dbReference type="PANTHER" id="PTHR43711:SF1">
    <property type="entry name" value="HISTIDINE KINASE 1"/>
    <property type="match status" value="1"/>
</dbReference>
<name>A0A975B6Q9_9BACT</name>
<keyword evidence="5 9" id="KW-0418">Kinase</keyword>
<dbReference type="PANTHER" id="PTHR43711">
    <property type="entry name" value="TWO-COMPONENT HISTIDINE KINASE"/>
    <property type="match status" value="1"/>
</dbReference>
<evidence type="ECO:0000313" key="9">
    <source>
        <dbReference type="EMBL" id="QTA79853.1"/>
    </source>
</evidence>
<organism evidence="9 10">
    <name type="scientific">Desulfonema limicola</name>
    <dbReference type="NCBI Taxonomy" id="45656"/>
    <lineage>
        <taxon>Bacteria</taxon>
        <taxon>Pseudomonadati</taxon>
        <taxon>Thermodesulfobacteriota</taxon>
        <taxon>Desulfobacteria</taxon>
        <taxon>Desulfobacterales</taxon>
        <taxon>Desulfococcaceae</taxon>
        <taxon>Desulfonema</taxon>
    </lineage>
</organism>
<feature type="transmembrane region" description="Helical" evidence="7">
    <location>
        <begin position="6"/>
        <end position="24"/>
    </location>
</feature>
<keyword evidence="10" id="KW-1185">Reference proteome</keyword>
<keyword evidence="3" id="KW-0597">Phosphoprotein</keyword>
<dbReference type="SUPFAM" id="SSF55874">
    <property type="entry name" value="ATPase domain of HSP90 chaperone/DNA topoisomerase II/histidine kinase"/>
    <property type="match status" value="1"/>
</dbReference>
<evidence type="ECO:0000256" key="3">
    <source>
        <dbReference type="ARBA" id="ARBA00022553"/>
    </source>
</evidence>
<dbReference type="EC" id="2.7.13.3" evidence="2"/>
<dbReference type="InterPro" id="IPR003594">
    <property type="entry name" value="HATPase_dom"/>
</dbReference>
<dbReference type="FunFam" id="1.10.287.130:FF:000001">
    <property type="entry name" value="Two-component sensor histidine kinase"/>
    <property type="match status" value="1"/>
</dbReference>
<dbReference type="AlphaFoldDB" id="A0A975B6Q9"/>
<dbReference type="Pfam" id="PF02518">
    <property type="entry name" value="HATPase_c"/>
    <property type="match status" value="1"/>
</dbReference>
<dbReference type="InterPro" id="IPR003661">
    <property type="entry name" value="HisK_dim/P_dom"/>
</dbReference>
<keyword evidence="7" id="KW-0812">Transmembrane</keyword>
<evidence type="ECO:0000256" key="2">
    <source>
        <dbReference type="ARBA" id="ARBA00012438"/>
    </source>
</evidence>
<feature type="domain" description="Histidine kinase" evidence="8">
    <location>
        <begin position="396"/>
        <end position="615"/>
    </location>
</feature>
<dbReference type="InterPro" id="IPR004358">
    <property type="entry name" value="Sig_transdc_His_kin-like_C"/>
</dbReference>
<dbReference type="Gene3D" id="1.10.287.130">
    <property type="match status" value="1"/>
</dbReference>
<dbReference type="Proteomes" id="UP000663720">
    <property type="component" value="Chromosome"/>
</dbReference>
<dbReference type="SMART" id="SM00387">
    <property type="entry name" value="HATPase_c"/>
    <property type="match status" value="1"/>
</dbReference>
<evidence type="ECO:0000259" key="8">
    <source>
        <dbReference type="PROSITE" id="PS50109"/>
    </source>
</evidence>
<keyword evidence="7" id="KW-0472">Membrane</keyword>
<dbReference type="Pfam" id="PF00512">
    <property type="entry name" value="HisKA"/>
    <property type="match status" value="1"/>
</dbReference>
<dbReference type="CDD" id="cd00082">
    <property type="entry name" value="HisKA"/>
    <property type="match status" value="1"/>
</dbReference>
<comment type="catalytic activity">
    <reaction evidence="1">
        <text>ATP + protein L-histidine = ADP + protein N-phospho-L-histidine.</text>
        <dbReference type="EC" id="2.7.13.3"/>
    </reaction>
</comment>
<proteinExistence type="predicted"/>
<dbReference type="SUPFAM" id="SSF47384">
    <property type="entry name" value="Homodimeric domain of signal transducing histidine kinase"/>
    <property type="match status" value="1"/>
</dbReference>
<dbReference type="RefSeq" id="WP_207691559.1">
    <property type="nucleotide sequence ID" value="NZ_CP061799.1"/>
</dbReference>
<dbReference type="GO" id="GO:0000155">
    <property type="term" value="F:phosphorelay sensor kinase activity"/>
    <property type="evidence" value="ECO:0007669"/>
    <property type="project" value="InterPro"/>
</dbReference>
<evidence type="ECO:0000313" key="10">
    <source>
        <dbReference type="Proteomes" id="UP000663720"/>
    </source>
</evidence>
<gene>
    <name evidence="9" type="ORF">dnl_21350</name>
</gene>
<reference evidence="9" key="1">
    <citation type="journal article" date="2021" name="Microb. Physiol.">
        <title>Proteogenomic Insights into the Physiology of Marine, Sulfate-Reducing, Filamentous Desulfonema limicola and Desulfonema magnum.</title>
        <authorList>
            <person name="Schnaars V."/>
            <person name="Wohlbrand L."/>
            <person name="Scheve S."/>
            <person name="Hinrichs C."/>
            <person name="Reinhardt R."/>
            <person name="Rabus R."/>
        </authorList>
    </citation>
    <scope>NUCLEOTIDE SEQUENCE</scope>
    <source>
        <strain evidence="9">5ac10</strain>
    </source>
</reference>
<dbReference type="InterPro" id="IPR050736">
    <property type="entry name" value="Sensor_HK_Regulatory"/>
</dbReference>
<dbReference type="PROSITE" id="PS50109">
    <property type="entry name" value="HIS_KIN"/>
    <property type="match status" value="1"/>
</dbReference>
<feature type="transmembrane region" description="Helical" evidence="7">
    <location>
        <begin position="358"/>
        <end position="377"/>
    </location>
</feature>
<keyword evidence="4" id="KW-0808">Transferase</keyword>
<dbReference type="InterPro" id="IPR036097">
    <property type="entry name" value="HisK_dim/P_sf"/>
</dbReference>
<keyword evidence="7" id="KW-1133">Transmembrane helix</keyword>
<evidence type="ECO:0000256" key="7">
    <source>
        <dbReference type="SAM" id="Phobius"/>
    </source>
</evidence>
<protein>
    <recommendedName>
        <fullName evidence="2">histidine kinase</fullName>
        <ecNumber evidence="2">2.7.13.3</ecNumber>
    </recommendedName>
</protein>
<accession>A0A975B6Q9</accession>
<evidence type="ECO:0000256" key="5">
    <source>
        <dbReference type="ARBA" id="ARBA00022777"/>
    </source>
</evidence>
<dbReference type="KEGG" id="dli:dnl_21350"/>
<dbReference type="SMART" id="SM00388">
    <property type="entry name" value="HisKA"/>
    <property type="match status" value="1"/>
</dbReference>
<sequence>MKQLRLIILIFCLSLSIPLGYFVLRSYQSLYQEDMAQLRYFAETLFDEMEQELAIMIRQEENRAVDEYNYFYTPPGSQNQTPSPISSLPGQSYILGYFQNNPDGSFQTPLIEKNKPVPKELTRIVNLLTSVNTIFNQKRSSSSEIFEIQPITTLNEKKEKESNGFADRFLNTSRAKEQKQSLGQTQKRVEEISETQALNIAQKDSWENVSKKSKQYSALAPAPEIEALKSKTDLKEPAKKLEAELDPMQSVFITQKQIYIFRRIVINNQVFRQGFVINPLLFLEYMIQNHFIKQPMAGFTHLELRVRNRGITTGLKSAGIAAKNPGFLLEHTFPRPFSFLYATLTCEKIPRSAGRKTLNFMVAGLAGIMFLGLFFIYRSAMIIAELSERKSKFVSSVTHELKTPLTNIRMYIEMLEQGIAGSPDREQEYFRILGSESSRLSRLINNILEFSKLEKKHMCLNMKKGGFEEVIGEVRDVMGQNIFNSGFKLNVENINIRPFFYDREVMIQVLINLIENSMKFGRDSEIKEISIRVYDEKKWVNISVSDTGPGIPQKALKKVFEDFFRVESALIQNTRGTGIGLAFVKKAVSAMGGKVSAANNQGPGCTISILLPSAAV</sequence>
<evidence type="ECO:0000256" key="6">
    <source>
        <dbReference type="ARBA" id="ARBA00023012"/>
    </source>
</evidence>
<dbReference type="InterPro" id="IPR036890">
    <property type="entry name" value="HATPase_C_sf"/>
</dbReference>
<keyword evidence="6" id="KW-0902">Two-component regulatory system</keyword>
<evidence type="ECO:0000256" key="1">
    <source>
        <dbReference type="ARBA" id="ARBA00000085"/>
    </source>
</evidence>
<dbReference type="PRINTS" id="PR00344">
    <property type="entry name" value="BCTRLSENSOR"/>
</dbReference>